<dbReference type="SUPFAM" id="SSF50965">
    <property type="entry name" value="Galactose oxidase, central domain"/>
    <property type="match status" value="1"/>
</dbReference>
<evidence type="ECO:0000313" key="3">
    <source>
        <dbReference type="Proteomes" id="UP000636709"/>
    </source>
</evidence>
<name>A0A835F8W2_9POAL</name>
<dbReference type="EMBL" id="JACEFO010001605">
    <property type="protein sequence ID" value="KAF8731979.1"/>
    <property type="molecule type" value="Genomic_DNA"/>
</dbReference>
<reference evidence="2" key="1">
    <citation type="submission" date="2020-07" db="EMBL/GenBank/DDBJ databases">
        <title>Genome sequence and genetic diversity analysis of an under-domesticated orphan crop, white fonio (Digitaria exilis).</title>
        <authorList>
            <person name="Bennetzen J.L."/>
            <person name="Chen S."/>
            <person name="Ma X."/>
            <person name="Wang X."/>
            <person name="Yssel A.E.J."/>
            <person name="Chaluvadi S.R."/>
            <person name="Johnson M."/>
            <person name="Gangashetty P."/>
            <person name="Hamidou F."/>
            <person name="Sanogo M.D."/>
            <person name="Zwaenepoel A."/>
            <person name="Wallace J."/>
            <person name="Van De Peer Y."/>
            <person name="Van Deynze A."/>
        </authorList>
    </citation>
    <scope>NUCLEOTIDE SEQUENCE</scope>
    <source>
        <tissue evidence="2">Leaves</tissue>
    </source>
</reference>
<proteinExistence type="predicted"/>
<evidence type="ECO:0000313" key="2">
    <source>
        <dbReference type="EMBL" id="KAF8731979.1"/>
    </source>
</evidence>
<keyword evidence="3" id="KW-1185">Reference proteome</keyword>
<sequence length="472" mass="52671">MTHRQACTRSCCAFPAKDLCRLRAVCRPWRSLLSDPNFIAAHAAFHTDPFFVVVSYGTGRCYDSDGDDDRVLFSIMDLSGRVIKRQLRHAADDDERVMCATELGLICVSIKGSRTRCRLINPATGAVHELPQELAAAHGWTSWITRHRSRSGWSHRQGSARNSVAIDGVVYFLLLSDGWDRNPDLGLVASFDLETEEWSAILGYRQWRTSSSSAASDFIDLWFLMDFEKGLWVKQHSIEISDLPGHRLVQPLLVLNDGRILLYHIGYHGCFLLIFDPGSKNCTNVLKIDHLHDVCLYPGLDKPNYPGGGRSLTYDRAFIAAHRACCHPEPLLAYPHRDRNRAHSVDIVDLSGQLVRREHLHAWHSPRASRTGSQVVLANGSHGAEPGHWCWCVTLPECQSEYTGNGPDQRFSPCGAVCIWSGLHQGRVQGITCCSPVDPEDKVCEVSTIDADGSNHGMWCINLHPLSALNML</sequence>
<comment type="caution">
    <text evidence="2">The sequence shown here is derived from an EMBL/GenBank/DDBJ whole genome shotgun (WGS) entry which is preliminary data.</text>
</comment>
<feature type="domain" description="F-box" evidence="1">
    <location>
        <begin position="15"/>
        <end position="38"/>
    </location>
</feature>
<dbReference type="InterPro" id="IPR036047">
    <property type="entry name" value="F-box-like_dom_sf"/>
</dbReference>
<dbReference type="Pfam" id="PF00646">
    <property type="entry name" value="F-box"/>
    <property type="match status" value="1"/>
</dbReference>
<dbReference type="Proteomes" id="UP000636709">
    <property type="component" value="Unassembled WGS sequence"/>
</dbReference>
<dbReference type="PANTHER" id="PTHR31111">
    <property type="entry name" value="BNAA05G37150D PROTEIN-RELATED"/>
    <property type="match status" value="1"/>
</dbReference>
<evidence type="ECO:0000259" key="1">
    <source>
        <dbReference type="Pfam" id="PF00646"/>
    </source>
</evidence>
<dbReference type="PANTHER" id="PTHR31111:SF133">
    <property type="entry name" value="OS07G0196600 PROTEIN"/>
    <property type="match status" value="1"/>
</dbReference>
<dbReference type="SUPFAM" id="SSF81383">
    <property type="entry name" value="F-box domain"/>
    <property type="match status" value="1"/>
</dbReference>
<gene>
    <name evidence="2" type="ORF">HU200_015929</name>
</gene>
<organism evidence="2 3">
    <name type="scientific">Digitaria exilis</name>
    <dbReference type="NCBI Taxonomy" id="1010633"/>
    <lineage>
        <taxon>Eukaryota</taxon>
        <taxon>Viridiplantae</taxon>
        <taxon>Streptophyta</taxon>
        <taxon>Embryophyta</taxon>
        <taxon>Tracheophyta</taxon>
        <taxon>Spermatophyta</taxon>
        <taxon>Magnoliopsida</taxon>
        <taxon>Liliopsida</taxon>
        <taxon>Poales</taxon>
        <taxon>Poaceae</taxon>
        <taxon>PACMAD clade</taxon>
        <taxon>Panicoideae</taxon>
        <taxon>Panicodae</taxon>
        <taxon>Paniceae</taxon>
        <taxon>Anthephorinae</taxon>
        <taxon>Digitaria</taxon>
    </lineage>
</organism>
<dbReference type="InterPro" id="IPR001810">
    <property type="entry name" value="F-box_dom"/>
</dbReference>
<dbReference type="InterPro" id="IPR011043">
    <property type="entry name" value="Gal_Oxase/kelch_b-propeller"/>
</dbReference>
<protein>
    <recommendedName>
        <fullName evidence="1">F-box domain-containing protein</fullName>
    </recommendedName>
</protein>
<dbReference type="AlphaFoldDB" id="A0A835F8W2"/>
<accession>A0A835F8W2</accession>